<evidence type="ECO:0000313" key="2">
    <source>
        <dbReference type="Proteomes" id="UP000315295"/>
    </source>
</evidence>
<comment type="caution">
    <text evidence="1">The sequence shown here is derived from an EMBL/GenBank/DDBJ whole genome shotgun (WGS) entry which is preliminary data.</text>
</comment>
<accession>A0A540LSY0</accession>
<dbReference type="Proteomes" id="UP000315295">
    <property type="component" value="Unassembled WGS sequence"/>
</dbReference>
<protein>
    <submittedName>
        <fullName evidence="1">Uncharacterized protein</fullName>
    </submittedName>
</protein>
<proteinExistence type="predicted"/>
<organism evidence="1 2">
    <name type="scientific">Malus baccata</name>
    <name type="common">Siberian crab apple</name>
    <name type="synonym">Pyrus baccata</name>
    <dbReference type="NCBI Taxonomy" id="106549"/>
    <lineage>
        <taxon>Eukaryota</taxon>
        <taxon>Viridiplantae</taxon>
        <taxon>Streptophyta</taxon>
        <taxon>Embryophyta</taxon>
        <taxon>Tracheophyta</taxon>
        <taxon>Spermatophyta</taxon>
        <taxon>Magnoliopsida</taxon>
        <taxon>eudicotyledons</taxon>
        <taxon>Gunneridae</taxon>
        <taxon>Pentapetalae</taxon>
        <taxon>rosids</taxon>
        <taxon>fabids</taxon>
        <taxon>Rosales</taxon>
        <taxon>Rosaceae</taxon>
        <taxon>Amygdaloideae</taxon>
        <taxon>Maleae</taxon>
        <taxon>Malus</taxon>
    </lineage>
</organism>
<evidence type="ECO:0000313" key="1">
    <source>
        <dbReference type="EMBL" id="TQD89620.1"/>
    </source>
</evidence>
<reference evidence="1 2" key="1">
    <citation type="journal article" date="2019" name="G3 (Bethesda)">
        <title>Sequencing of a Wild Apple (Malus baccata) Genome Unravels the Differences Between Cultivated and Wild Apple Species Regarding Disease Resistance and Cold Tolerance.</title>
        <authorList>
            <person name="Chen X."/>
        </authorList>
    </citation>
    <scope>NUCLEOTIDE SEQUENCE [LARGE SCALE GENOMIC DNA]</scope>
    <source>
        <strain evidence="2">cv. Shandingzi</strain>
        <tissue evidence="1">Leaves</tissue>
    </source>
</reference>
<dbReference type="EMBL" id="VIEB01000472">
    <property type="protein sequence ID" value="TQD89620.1"/>
    <property type="molecule type" value="Genomic_DNA"/>
</dbReference>
<gene>
    <name evidence="1" type="ORF">C1H46_024755</name>
</gene>
<keyword evidence="2" id="KW-1185">Reference proteome</keyword>
<name>A0A540LSY0_MALBA</name>
<sequence length="62" mass="7237">MTSLILCRAMHFIMECAMGGQGSPKRHLAVRQGIAVVEVVAMSRWPTEWWLRQCWTRLRPRP</sequence>
<dbReference type="AlphaFoldDB" id="A0A540LSY0"/>